<dbReference type="GO" id="GO:0004015">
    <property type="term" value="F:adenosylmethionine-8-amino-7-oxononanoate transaminase activity"/>
    <property type="evidence" value="ECO:0007669"/>
    <property type="project" value="TreeGrafter"/>
</dbReference>
<dbReference type="InterPro" id="IPR015421">
    <property type="entry name" value="PyrdxlP-dep_Trfase_major"/>
</dbReference>
<dbReference type="PROSITE" id="PS00600">
    <property type="entry name" value="AA_TRANSFER_CLASS_3"/>
    <property type="match status" value="1"/>
</dbReference>
<comment type="similarity">
    <text evidence="2 6">Belongs to the class-III pyridoxal-phosphate-dependent aminotransferase family.</text>
</comment>
<name>F1ZD45_9SPHN</name>
<dbReference type="InterPro" id="IPR005814">
    <property type="entry name" value="Aminotrans_3"/>
</dbReference>
<keyword evidence="3 7" id="KW-0032">Aminotransferase</keyword>
<evidence type="ECO:0000256" key="3">
    <source>
        <dbReference type="ARBA" id="ARBA00022576"/>
    </source>
</evidence>
<dbReference type="PANTHER" id="PTHR42684:SF3">
    <property type="entry name" value="ADENOSYLMETHIONINE-8-AMINO-7-OXONONANOATE AMINOTRANSFERASE"/>
    <property type="match status" value="1"/>
</dbReference>
<organism evidence="7 8">
    <name type="scientific">Novosphingobium nitrogenifigens DSM 19370</name>
    <dbReference type="NCBI Taxonomy" id="983920"/>
    <lineage>
        <taxon>Bacteria</taxon>
        <taxon>Pseudomonadati</taxon>
        <taxon>Pseudomonadota</taxon>
        <taxon>Alphaproteobacteria</taxon>
        <taxon>Sphingomonadales</taxon>
        <taxon>Sphingomonadaceae</taxon>
        <taxon>Novosphingobium</taxon>
    </lineage>
</organism>
<dbReference type="FunFam" id="3.40.640.10:FF:000014">
    <property type="entry name" value="Adenosylmethionine-8-amino-7-oxononanoate aminotransferase, probable"/>
    <property type="match status" value="1"/>
</dbReference>
<dbReference type="eggNOG" id="COG0161">
    <property type="taxonomic scope" value="Bacteria"/>
</dbReference>
<dbReference type="InterPro" id="IPR049704">
    <property type="entry name" value="Aminotrans_3_PPA_site"/>
</dbReference>
<evidence type="ECO:0000313" key="8">
    <source>
        <dbReference type="Proteomes" id="UP000004728"/>
    </source>
</evidence>
<reference evidence="7 8" key="1">
    <citation type="journal article" date="2012" name="J. Bacteriol.">
        <title>Draft Genome Sequence of Novosphingobium nitrogenifigens Y88T.</title>
        <authorList>
            <person name="Strabala T.J."/>
            <person name="Macdonald L."/>
            <person name="Liu V."/>
            <person name="Smit A.M."/>
        </authorList>
    </citation>
    <scope>NUCLEOTIDE SEQUENCE [LARGE SCALE GENOMIC DNA]</scope>
    <source>
        <strain evidence="7 8">DSM 19370</strain>
    </source>
</reference>
<comment type="caution">
    <text evidence="7">The sequence shown here is derived from an EMBL/GenBank/DDBJ whole genome shotgun (WGS) entry which is preliminary data.</text>
</comment>
<dbReference type="Gene3D" id="3.40.640.10">
    <property type="entry name" value="Type I PLP-dependent aspartate aminotransferase-like (Major domain)"/>
    <property type="match status" value="1"/>
</dbReference>
<dbReference type="InParanoid" id="F1ZD45"/>
<dbReference type="Proteomes" id="UP000004728">
    <property type="component" value="Unassembled WGS sequence"/>
</dbReference>
<evidence type="ECO:0000256" key="5">
    <source>
        <dbReference type="ARBA" id="ARBA00022898"/>
    </source>
</evidence>
<dbReference type="AlphaFoldDB" id="F1ZD45"/>
<dbReference type="GO" id="GO:0009102">
    <property type="term" value="P:biotin biosynthetic process"/>
    <property type="evidence" value="ECO:0007669"/>
    <property type="project" value="TreeGrafter"/>
</dbReference>
<dbReference type="RefSeq" id="WP_008071365.1">
    <property type="nucleotide sequence ID" value="NZ_AQWK01000004.1"/>
</dbReference>
<proteinExistence type="inferred from homology"/>
<evidence type="ECO:0000256" key="1">
    <source>
        <dbReference type="ARBA" id="ARBA00001933"/>
    </source>
</evidence>
<protein>
    <submittedName>
        <fullName evidence="7">Aminotransferase</fullName>
    </submittedName>
</protein>
<evidence type="ECO:0000256" key="2">
    <source>
        <dbReference type="ARBA" id="ARBA00008954"/>
    </source>
</evidence>
<evidence type="ECO:0000256" key="6">
    <source>
        <dbReference type="RuleBase" id="RU003560"/>
    </source>
</evidence>
<dbReference type="Gene3D" id="3.90.1150.10">
    <property type="entry name" value="Aspartate Aminotransferase, domain 1"/>
    <property type="match status" value="1"/>
</dbReference>
<keyword evidence="4 7" id="KW-0808">Transferase</keyword>
<keyword evidence="8" id="KW-1185">Reference proteome</keyword>
<comment type="cofactor">
    <cofactor evidence="1">
        <name>pyridoxal 5'-phosphate</name>
        <dbReference type="ChEBI" id="CHEBI:597326"/>
    </cofactor>
</comment>
<dbReference type="NCBIfam" id="NF004767">
    <property type="entry name" value="PRK06105.1"/>
    <property type="match status" value="1"/>
</dbReference>
<dbReference type="GO" id="GO:0030170">
    <property type="term" value="F:pyridoxal phosphate binding"/>
    <property type="evidence" value="ECO:0007669"/>
    <property type="project" value="InterPro"/>
</dbReference>
<keyword evidence="5 6" id="KW-0663">Pyridoxal phosphate</keyword>
<gene>
    <name evidence="7" type="ORF">Y88_3778</name>
</gene>
<dbReference type="STRING" id="983920.Y88_3778"/>
<dbReference type="SUPFAM" id="SSF53383">
    <property type="entry name" value="PLP-dependent transferases"/>
    <property type="match status" value="1"/>
</dbReference>
<evidence type="ECO:0000256" key="4">
    <source>
        <dbReference type="ARBA" id="ARBA00022679"/>
    </source>
</evidence>
<dbReference type="InterPro" id="IPR015424">
    <property type="entry name" value="PyrdxlP-dep_Trfase"/>
</dbReference>
<dbReference type="PIRSF" id="PIRSF000521">
    <property type="entry name" value="Transaminase_4ab_Lys_Orn"/>
    <property type="match status" value="1"/>
</dbReference>
<evidence type="ECO:0000313" key="7">
    <source>
        <dbReference type="EMBL" id="EGD57468.1"/>
    </source>
</evidence>
<accession>F1ZD45</accession>
<dbReference type="InterPro" id="IPR015422">
    <property type="entry name" value="PyrdxlP-dep_Trfase_small"/>
</dbReference>
<sequence length="465" mass="49986">MADQIPTAEPNSPEARDVRYHLHGYTNARLNEQIGPMIIDRGEGVYVYDNEGRPYIEAMAGLWSVALGFSEERLVEAAATQMRRLPFYHSFTHKSHGPMIDLAEKLVTMCPGNMSKAFFTNSGSEANDTAMKMVWYRSNALGKPEKKKLIARQRAYHGVTIAAASLTGLPANHLSFDLPLSGILRTGSPHYWRDMLPGETEEQFASRRAAELEELILAEGPDTIAAFWGEPVLGAGGVVVPPATYWEKIQAVLAKYDILLVADEVICGFGRTGKMFGCETYGIKPDIMLLSKQISSSYLPISAVVANERVVGPIMDESARIGTFGHGFTAGGHPVAAAVALETIRIIEERDLVANAAEQGERLRNGLAAMADHPLVGEVRGVGLVAAVELVIDKQAKTALEKPGLLGAAVNKALQDQGVIGRAMLDAVAFCPPLIITAAEVDAILTKFRAALDTVASELGLAVPA</sequence>
<dbReference type="EMBL" id="AEWJ01000065">
    <property type="protein sequence ID" value="EGD57468.1"/>
    <property type="molecule type" value="Genomic_DNA"/>
</dbReference>
<dbReference type="Pfam" id="PF00202">
    <property type="entry name" value="Aminotran_3"/>
    <property type="match status" value="1"/>
</dbReference>
<dbReference type="CDD" id="cd00610">
    <property type="entry name" value="OAT_like"/>
    <property type="match status" value="1"/>
</dbReference>
<dbReference type="GO" id="GO:0009448">
    <property type="term" value="P:gamma-aminobutyric acid metabolic process"/>
    <property type="evidence" value="ECO:0007669"/>
    <property type="project" value="TreeGrafter"/>
</dbReference>
<dbReference type="HOGENOM" id="CLU_016922_4_1_5"/>
<dbReference type="PANTHER" id="PTHR42684">
    <property type="entry name" value="ADENOSYLMETHIONINE-8-AMINO-7-OXONONANOATE AMINOTRANSFERASE"/>
    <property type="match status" value="1"/>
</dbReference>